<dbReference type="EMBL" id="PDLM01000011">
    <property type="protein sequence ID" value="RDW66397.1"/>
    <property type="molecule type" value="Genomic_DNA"/>
</dbReference>
<accession>A0A3D8QX87</accession>
<reference evidence="2 3" key="1">
    <citation type="journal article" date="2018" name="IMA Fungus">
        <title>IMA Genome-F 9: Draft genome sequence of Annulohypoxylon stygium, Aspergillus mulundensis, Berkeleyomyces basicola (syn. Thielaviopsis basicola), Ceratocystis smalleyi, two Cercospora beticola strains, Coleophoma cylindrospora, Fusarium fracticaudum, Phialophora cf. hyalina, and Morchella septimelata.</title>
        <authorList>
            <person name="Wingfield B.D."/>
            <person name="Bills G.F."/>
            <person name="Dong Y."/>
            <person name="Huang W."/>
            <person name="Nel W.J."/>
            <person name="Swalarsk-Parry B.S."/>
            <person name="Vaghefi N."/>
            <person name="Wilken P.M."/>
            <person name="An Z."/>
            <person name="de Beer Z.W."/>
            <person name="De Vos L."/>
            <person name="Chen L."/>
            <person name="Duong T.A."/>
            <person name="Gao Y."/>
            <person name="Hammerbacher A."/>
            <person name="Kikkert J.R."/>
            <person name="Li Y."/>
            <person name="Li H."/>
            <person name="Li K."/>
            <person name="Li Q."/>
            <person name="Liu X."/>
            <person name="Ma X."/>
            <person name="Naidoo K."/>
            <person name="Pethybridge S.J."/>
            <person name="Sun J."/>
            <person name="Steenkamp E.T."/>
            <person name="van der Nest M.A."/>
            <person name="van Wyk S."/>
            <person name="Wingfield M.J."/>
            <person name="Xiong C."/>
            <person name="Yue Q."/>
            <person name="Zhang X."/>
        </authorList>
    </citation>
    <scope>NUCLEOTIDE SEQUENCE [LARGE SCALE GENOMIC DNA]</scope>
    <source>
        <strain evidence="2 3">BP6252</strain>
    </source>
</reference>
<evidence type="ECO:0000313" key="2">
    <source>
        <dbReference type="EMBL" id="RDW66397.1"/>
    </source>
</evidence>
<dbReference type="AlphaFoldDB" id="A0A3D8QX87"/>
<feature type="region of interest" description="Disordered" evidence="1">
    <location>
        <begin position="28"/>
        <end position="53"/>
    </location>
</feature>
<keyword evidence="3" id="KW-1185">Reference proteome</keyword>
<dbReference type="OrthoDB" id="10450858at2759"/>
<comment type="caution">
    <text evidence="2">The sequence shown here is derived from an EMBL/GenBank/DDBJ whole genome shotgun (WGS) entry which is preliminary data.</text>
</comment>
<name>A0A3D8QX87_9HELO</name>
<feature type="compositionally biased region" description="Polar residues" evidence="1">
    <location>
        <begin position="31"/>
        <end position="41"/>
    </location>
</feature>
<dbReference type="Proteomes" id="UP000256645">
    <property type="component" value="Unassembled WGS sequence"/>
</dbReference>
<organism evidence="2 3">
    <name type="scientific">Coleophoma cylindrospora</name>
    <dbReference type="NCBI Taxonomy" id="1849047"/>
    <lineage>
        <taxon>Eukaryota</taxon>
        <taxon>Fungi</taxon>
        <taxon>Dikarya</taxon>
        <taxon>Ascomycota</taxon>
        <taxon>Pezizomycotina</taxon>
        <taxon>Leotiomycetes</taxon>
        <taxon>Helotiales</taxon>
        <taxon>Dermateaceae</taxon>
        <taxon>Coleophoma</taxon>
    </lineage>
</organism>
<evidence type="ECO:0000313" key="3">
    <source>
        <dbReference type="Proteomes" id="UP000256645"/>
    </source>
</evidence>
<sequence length="93" mass="10547">MIANTDTTTDFSHCKKYHAMYLEDREEATTAAAQNGTTVSQSSHNESEESNEKRYIIRIERQRSPDYKILHKGAVVAVISGKTKWKISSRIEG</sequence>
<proteinExistence type="predicted"/>
<evidence type="ECO:0000256" key="1">
    <source>
        <dbReference type="SAM" id="MobiDB-lite"/>
    </source>
</evidence>
<gene>
    <name evidence="2" type="ORF">BP6252_10032</name>
</gene>
<protein>
    <submittedName>
        <fullName evidence="2">Uncharacterized protein</fullName>
    </submittedName>
</protein>